<name>A0A098PTJ1_9XANT</name>
<dbReference type="HOGENOM" id="CLU_068899_0_0_6"/>
<protein>
    <recommendedName>
        <fullName evidence="3">WG repeat-containing protein</fullName>
    </recommendedName>
</protein>
<dbReference type="STRING" id="325777.GW15_0221425"/>
<dbReference type="RefSeq" id="WP_042825161.1">
    <property type="nucleotide sequence ID" value="NZ_KN173626.1"/>
</dbReference>
<dbReference type="EMBL" id="JPHD02000143">
    <property type="protein sequence ID" value="KGE50330.1"/>
    <property type="molecule type" value="Genomic_DNA"/>
</dbReference>
<dbReference type="AlphaFoldDB" id="A0A098PTJ1"/>
<dbReference type="Proteomes" id="UP000028012">
    <property type="component" value="Unassembled WGS sequence"/>
</dbReference>
<evidence type="ECO:0000313" key="2">
    <source>
        <dbReference type="Proteomes" id="UP000028012"/>
    </source>
</evidence>
<proteinExistence type="predicted"/>
<comment type="caution">
    <text evidence="1">The sequence shown here is derived from an EMBL/GenBank/DDBJ whole genome shotgun (WGS) entry which is preliminary data.</text>
</comment>
<evidence type="ECO:0000313" key="1">
    <source>
        <dbReference type="EMBL" id="KGE50330.1"/>
    </source>
</evidence>
<sequence>MPLTSKNDQLGALDVVASERSVGEIVQDLHKKWENVGRLVPERATVGDRVLFRLAKALFQDMIVVAEGLPEDDLVCEQYDQLQRRYLLSDAEGRRSLVSAIRHQHLMQPVQESEEVMPQTALVRVSGAAYVPLTLRVLLPPVSLEAHRQELRLNLVQGTERTFGFLPMADVLEYRKRTHSLVALAPLHRWSRNPGQAVQVTYGDWFCADGYGRALYAAAVSGLVVRRGETANGMGGVSPMFALTRAGRSWLLRQPGLAEAFDHFNGIENSTAWIDANGQGIAFDTNTGAILGSLSEVDDSTAPTHVDLDQCPEPPVAGRAYDYEGLTLHNEDGAYSAPDIGTVRPV</sequence>
<evidence type="ECO:0008006" key="3">
    <source>
        <dbReference type="Google" id="ProtNLM"/>
    </source>
</evidence>
<accession>A0A098PTJ1</accession>
<reference evidence="1 2" key="1">
    <citation type="submission" date="2014-09" db="EMBL/GenBank/DDBJ databases">
        <title>A draft genome sequence for Xanthomonas axonopodis pv. vasculorum NCPPB 900.</title>
        <authorList>
            <person name="Harrison J."/>
            <person name="Studholme D.J."/>
        </authorList>
    </citation>
    <scope>NUCLEOTIDE SEQUENCE [LARGE SCALE GENOMIC DNA]</scope>
    <source>
        <strain evidence="1 2">NCPPB 900</strain>
    </source>
</reference>
<organism evidence="1 2">
    <name type="scientific">Xanthomonas axonopodis pv. vasculorum</name>
    <dbReference type="NCBI Taxonomy" id="325777"/>
    <lineage>
        <taxon>Bacteria</taxon>
        <taxon>Pseudomonadati</taxon>
        <taxon>Pseudomonadota</taxon>
        <taxon>Gammaproteobacteria</taxon>
        <taxon>Lysobacterales</taxon>
        <taxon>Lysobacteraceae</taxon>
        <taxon>Xanthomonas</taxon>
    </lineage>
</organism>
<gene>
    <name evidence="1" type="ORF">GW15_0221425</name>
</gene>